<evidence type="ECO:0000313" key="1">
    <source>
        <dbReference type="EMBL" id="UTO17166.1"/>
    </source>
</evidence>
<name>A0ABY5EN80_9PSED</name>
<dbReference type="EMBL" id="CP101125">
    <property type="protein sequence ID" value="UTO17166.1"/>
    <property type="molecule type" value="Genomic_DNA"/>
</dbReference>
<accession>A0ABY5EN80</accession>
<evidence type="ECO:0000313" key="2">
    <source>
        <dbReference type="Proteomes" id="UP001059607"/>
    </source>
</evidence>
<keyword evidence="2" id="KW-1185">Reference proteome</keyword>
<reference evidence="1" key="1">
    <citation type="submission" date="2022-07" db="EMBL/GenBank/DDBJ databases">
        <title>Pseudomonas nunamit sp. nov. an antifungal species isolated from Greenland.</title>
        <authorList>
            <person name="Ntana F."/>
            <person name="Hennessy R.C."/>
            <person name="Zervas A."/>
            <person name="Stougaard P."/>
        </authorList>
    </citation>
    <scope>NUCLEOTIDE SEQUENCE</scope>
    <source>
        <strain evidence="1">In5</strain>
    </source>
</reference>
<sequence>MHKHIIGEISTLSWGTLTFDPPLLADLQLPYFDIQAPLPGPKLAIIAGMRPC</sequence>
<dbReference type="Proteomes" id="UP001059607">
    <property type="component" value="Chromosome"/>
</dbReference>
<proteinExistence type="predicted"/>
<protein>
    <submittedName>
        <fullName evidence="1">Uncharacterized protein</fullName>
    </submittedName>
</protein>
<gene>
    <name evidence="1" type="ORF">NK667_12700</name>
</gene>
<organism evidence="1 2">
    <name type="scientific">Pseudomonas nunensis</name>
    <dbReference type="NCBI Taxonomy" id="2961896"/>
    <lineage>
        <taxon>Bacteria</taxon>
        <taxon>Pseudomonadati</taxon>
        <taxon>Pseudomonadota</taxon>
        <taxon>Gammaproteobacteria</taxon>
        <taxon>Pseudomonadales</taxon>
        <taxon>Pseudomonadaceae</taxon>
        <taxon>Pseudomonas</taxon>
    </lineage>
</organism>
<dbReference type="RefSeq" id="WP_177331422.1">
    <property type="nucleotide sequence ID" value="NZ_CP101125.1"/>
</dbReference>